<dbReference type="Pfam" id="PF13606">
    <property type="entry name" value="Ank_3"/>
    <property type="match status" value="1"/>
</dbReference>
<protein>
    <recommendedName>
        <fullName evidence="4">Ankyrin repeat protein</fullName>
    </recommendedName>
</protein>
<evidence type="ECO:0000256" key="1">
    <source>
        <dbReference type="PROSITE-ProRule" id="PRU00023"/>
    </source>
</evidence>
<gene>
    <name evidence="2" type="ORF">QBC34DRAFT_439651</name>
</gene>
<reference evidence="2" key="2">
    <citation type="submission" date="2023-05" db="EMBL/GenBank/DDBJ databases">
        <authorList>
            <consortium name="Lawrence Berkeley National Laboratory"/>
            <person name="Steindorff A."/>
            <person name="Hensen N."/>
            <person name="Bonometti L."/>
            <person name="Westerberg I."/>
            <person name="Brannstrom I.O."/>
            <person name="Guillou S."/>
            <person name="Cros-Aarteil S."/>
            <person name="Calhoun S."/>
            <person name="Haridas S."/>
            <person name="Kuo A."/>
            <person name="Mondo S."/>
            <person name="Pangilinan J."/>
            <person name="Riley R."/>
            <person name="Labutti K."/>
            <person name="Andreopoulos B."/>
            <person name="Lipzen A."/>
            <person name="Chen C."/>
            <person name="Yanf M."/>
            <person name="Daum C."/>
            <person name="Ng V."/>
            <person name="Clum A."/>
            <person name="Ohm R."/>
            <person name="Martin F."/>
            <person name="Silar P."/>
            <person name="Natvig D."/>
            <person name="Lalanne C."/>
            <person name="Gautier V."/>
            <person name="Ament-Velasquez S.L."/>
            <person name="Kruys A."/>
            <person name="Hutchinson M.I."/>
            <person name="Powell A.J."/>
            <person name="Barry K."/>
            <person name="Miller A.N."/>
            <person name="Grigoriev I.V."/>
            <person name="Debuchy R."/>
            <person name="Gladieux P."/>
            <person name="Thoren M.H."/>
            <person name="Johannesson H."/>
        </authorList>
    </citation>
    <scope>NUCLEOTIDE SEQUENCE</scope>
    <source>
        <strain evidence="2">PSN243</strain>
    </source>
</reference>
<keyword evidence="3" id="KW-1185">Reference proteome</keyword>
<proteinExistence type="predicted"/>
<feature type="repeat" description="ANK" evidence="1">
    <location>
        <begin position="328"/>
        <end position="360"/>
    </location>
</feature>
<keyword evidence="1" id="KW-0040">ANK repeat</keyword>
<dbReference type="AlphaFoldDB" id="A0AAV9GHL1"/>
<dbReference type="InterPro" id="IPR002110">
    <property type="entry name" value="Ankyrin_rpt"/>
</dbReference>
<evidence type="ECO:0000313" key="2">
    <source>
        <dbReference type="EMBL" id="KAK4447998.1"/>
    </source>
</evidence>
<dbReference type="Proteomes" id="UP001321760">
    <property type="component" value="Unassembled WGS sequence"/>
</dbReference>
<dbReference type="PROSITE" id="PS50297">
    <property type="entry name" value="ANK_REP_REGION"/>
    <property type="match status" value="1"/>
</dbReference>
<dbReference type="InterPro" id="IPR036770">
    <property type="entry name" value="Ankyrin_rpt-contain_sf"/>
</dbReference>
<evidence type="ECO:0008006" key="4">
    <source>
        <dbReference type="Google" id="ProtNLM"/>
    </source>
</evidence>
<sequence length="637" mass="73225">MLRTSQDGAIASVTLWAVKIAWSRREIDDIENKLNGFRCQILLQIAKSSQKKLDEIAFHIAASPSAQSRSPETDHLHHDILAKLDTVERFIQERRDGSIDTRHLFSPLSTPGTSVEVNTGTFTALHSQCDDGNSPDNLAKTLQDALRPPFEKYQELFLSQVRKEIRGSARAELEAIKLFMGQALTELHCETQETAPAMHAPPESPLSSLKVDSFDMSLIPNPYARGTNIGDIDCVETYSKAWEHCIKTRVHPDDVVAYYWVGHFDRRDTAIRVRQDTRGWPSLFPSLEVFRVLPRDEEVWRLLKLGEVEPIQLMFAQGTLHPLDRNSYGRTLLHHAANYDHFDLCRFLVQVGCRTTEADMDGMLPEDLALLPKRLRPKSGLHRTFRYLREKREESRSYLPPEQKNDEVMVARICRTSMVANDPWFIRPWAIHCMAMDIDLTKLPLLLFNLCLRRESRSTFIWHPFLQDIEEKNWWSRKIARRLFRELCRTEIPSNPTYEKGSLLHLVTGTVIDLFQTNTYIGKHSSVRNLVASLTKEARKDYKTLSWIVTSILQNGGDIHVRDGDNESMTDYFCNFGLLSVWEDILLDSGLVPLMVFEEDKRRKEGTTAAATTHDFGDNCRDLHSFAGMRRRSVIVY</sequence>
<comment type="caution">
    <text evidence="2">The sequence shown here is derived from an EMBL/GenBank/DDBJ whole genome shotgun (WGS) entry which is preliminary data.</text>
</comment>
<dbReference type="EMBL" id="MU865946">
    <property type="protein sequence ID" value="KAK4447998.1"/>
    <property type="molecule type" value="Genomic_DNA"/>
</dbReference>
<dbReference type="PROSITE" id="PS50088">
    <property type="entry name" value="ANK_REPEAT"/>
    <property type="match status" value="1"/>
</dbReference>
<organism evidence="2 3">
    <name type="scientific">Podospora aff. communis PSN243</name>
    <dbReference type="NCBI Taxonomy" id="3040156"/>
    <lineage>
        <taxon>Eukaryota</taxon>
        <taxon>Fungi</taxon>
        <taxon>Dikarya</taxon>
        <taxon>Ascomycota</taxon>
        <taxon>Pezizomycotina</taxon>
        <taxon>Sordariomycetes</taxon>
        <taxon>Sordariomycetidae</taxon>
        <taxon>Sordariales</taxon>
        <taxon>Podosporaceae</taxon>
        <taxon>Podospora</taxon>
    </lineage>
</organism>
<dbReference type="SUPFAM" id="SSF48403">
    <property type="entry name" value="Ankyrin repeat"/>
    <property type="match status" value="1"/>
</dbReference>
<reference evidence="2" key="1">
    <citation type="journal article" date="2023" name="Mol. Phylogenet. Evol.">
        <title>Genome-scale phylogeny and comparative genomics of the fungal order Sordariales.</title>
        <authorList>
            <person name="Hensen N."/>
            <person name="Bonometti L."/>
            <person name="Westerberg I."/>
            <person name="Brannstrom I.O."/>
            <person name="Guillou S."/>
            <person name="Cros-Aarteil S."/>
            <person name="Calhoun S."/>
            <person name="Haridas S."/>
            <person name="Kuo A."/>
            <person name="Mondo S."/>
            <person name="Pangilinan J."/>
            <person name="Riley R."/>
            <person name="LaButti K."/>
            <person name="Andreopoulos B."/>
            <person name="Lipzen A."/>
            <person name="Chen C."/>
            <person name="Yan M."/>
            <person name="Daum C."/>
            <person name="Ng V."/>
            <person name="Clum A."/>
            <person name="Steindorff A."/>
            <person name="Ohm R.A."/>
            <person name="Martin F."/>
            <person name="Silar P."/>
            <person name="Natvig D.O."/>
            <person name="Lalanne C."/>
            <person name="Gautier V."/>
            <person name="Ament-Velasquez S.L."/>
            <person name="Kruys A."/>
            <person name="Hutchinson M.I."/>
            <person name="Powell A.J."/>
            <person name="Barry K."/>
            <person name="Miller A.N."/>
            <person name="Grigoriev I.V."/>
            <person name="Debuchy R."/>
            <person name="Gladieux P."/>
            <person name="Hiltunen Thoren M."/>
            <person name="Johannesson H."/>
        </authorList>
    </citation>
    <scope>NUCLEOTIDE SEQUENCE</scope>
    <source>
        <strain evidence="2">PSN243</strain>
    </source>
</reference>
<name>A0AAV9GHL1_9PEZI</name>
<evidence type="ECO:0000313" key="3">
    <source>
        <dbReference type="Proteomes" id="UP001321760"/>
    </source>
</evidence>
<dbReference type="Gene3D" id="1.25.40.20">
    <property type="entry name" value="Ankyrin repeat-containing domain"/>
    <property type="match status" value="1"/>
</dbReference>
<accession>A0AAV9GHL1</accession>